<reference evidence="2" key="1">
    <citation type="submission" date="2022-11" db="UniProtKB">
        <authorList>
            <consortium name="WormBaseParasite"/>
        </authorList>
    </citation>
    <scope>IDENTIFICATION</scope>
</reference>
<evidence type="ECO:0000313" key="2">
    <source>
        <dbReference type="WBParaSite" id="nRc.2.0.1.t48234-RA"/>
    </source>
</evidence>
<dbReference type="WBParaSite" id="nRc.2.0.1.t48234-RA">
    <property type="protein sequence ID" value="nRc.2.0.1.t48234-RA"/>
    <property type="gene ID" value="nRc.2.0.1.g48234"/>
</dbReference>
<name>A0A915LAW9_ROMCU</name>
<accession>A0A915LAW9</accession>
<dbReference type="AlphaFoldDB" id="A0A915LAW9"/>
<evidence type="ECO:0000313" key="1">
    <source>
        <dbReference type="Proteomes" id="UP000887565"/>
    </source>
</evidence>
<dbReference type="Proteomes" id="UP000887565">
    <property type="component" value="Unplaced"/>
</dbReference>
<organism evidence="1 2">
    <name type="scientific">Romanomermis culicivorax</name>
    <name type="common">Nematode worm</name>
    <dbReference type="NCBI Taxonomy" id="13658"/>
    <lineage>
        <taxon>Eukaryota</taxon>
        <taxon>Metazoa</taxon>
        <taxon>Ecdysozoa</taxon>
        <taxon>Nematoda</taxon>
        <taxon>Enoplea</taxon>
        <taxon>Dorylaimia</taxon>
        <taxon>Mermithida</taxon>
        <taxon>Mermithoidea</taxon>
        <taxon>Mermithidae</taxon>
        <taxon>Romanomermis</taxon>
    </lineage>
</organism>
<sequence length="73" mass="8500">MSSAAVETDCSYIISNHQNDTPTYTCFFRRNGTECNQRNLTERKENVPSVPLEVTVGRFPQFCSYRFRPKVDF</sequence>
<proteinExistence type="predicted"/>
<protein>
    <submittedName>
        <fullName evidence="2">Uncharacterized protein</fullName>
    </submittedName>
</protein>
<keyword evidence="1" id="KW-1185">Reference proteome</keyword>